<proteinExistence type="inferred from homology"/>
<dbReference type="InterPro" id="IPR025110">
    <property type="entry name" value="AMP-bd_C"/>
</dbReference>
<protein>
    <recommendedName>
        <fullName evidence="5">3-methylmercaptopropionyl-CoA ligase</fullName>
        <ecNumber evidence="4">6.2.1.44</ecNumber>
    </recommendedName>
</protein>
<keyword evidence="9" id="KW-1185">Reference proteome</keyword>
<evidence type="ECO:0000256" key="2">
    <source>
        <dbReference type="ARBA" id="ARBA00022598"/>
    </source>
</evidence>
<dbReference type="Gene3D" id="3.30.300.30">
    <property type="match status" value="1"/>
</dbReference>
<dbReference type="InterPro" id="IPR020845">
    <property type="entry name" value="AMP-binding_CS"/>
</dbReference>
<sequence>MTDVQTHSAAPAAPAWPVMSLAQAHAQLTAPGQRFEIEEKSIRGIVTRTWKNAPPTLRDIFLNGRTFKDREFLVYETDRATFESFARATIALAHQLQADGVKKGDRVAVIMRNLPEWPVAFWAGILAGAIVTPLNAWWTGPELEYGLADSGTKIAIVDDERLERIAASFANLPELEKVYVPRLAGEPADPKVARLEEVIGKVNDWGRLPDQPLPDVALDPEDDATILYTSGTTGRPKGALGTHRNMTSNIMASGIAATRNFLRAGQPLPESDPHKLPQRTTLLVVPMFHATGLSATLSPALNSGGKLVLMRRWDTEPAMALIEREKVNATGGVPTIAWQLIEHPARAKYDLSSLMTVSYGGAPSAPELVRKIVEVFPASQPGNGWGMTETTATFTSHLGKDYENRPDSAGPPAPVGEMQIRDPADGVTVLAAGAVGELWVKGPQVVKGYWNKPQATAETFVDGWLRTGDLARIDEEGFLFIIDRAKDMLIRGGENIYCVEVENVLYDHPDVMDAALVGRPHKNLGEEPVAVVHLKPGGTAGEDELRAFVRERLAAFKVPVEVRFWPETLPRNANGKIVKTELKKLFEGTS</sequence>
<dbReference type="InterPro" id="IPR045851">
    <property type="entry name" value="AMP-bd_C_sf"/>
</dbReference>
<dbReference type="PANTHER" id="PTHR43767">
    <property type="entry name" value="LONG-CHAIN-FATTY-ACID--COA LIGASE"/>
    <property type="match status" value="1"/>
</dbReference>
<comment type="similarity">
    <text evidence="1">Belongs to the ATP-dependent AMP-binding enzyme family.</text>
</comment>
<organism evidence="8 9">
    <name type="scientific">Phenylobacterium haematophilum</name>
    <dbReference type="NCBI Taxonomy" id="98513"/>
    <lineage>
        <taxon>Bacteria</taxon>
        <taxon>Pseudomonadati</taxon>
        <taxon>Pseudomonadota</taxon>
        <taxon>Alphaproteobacteria</taxon>
        <taxon>Caulobacterales</taxon>
        <taxon>Caulobacteraceae</taxon>
        <taxon>Phenylobacterium</taxon>
    </lineage>
</organism>
<feature type="domain" description="AMP-dependent synthetase/ligase" evidence="6">
    <location>
        <begin position="65"/>
        <end position="450"/>
    </location>
</feature>
<evidence type="ECO:0000256" key="3">
    <source>
        <dbReference type="ARBA" id="ARBA00051915"/>
    </source>
</evidence>
<dbReference type="AlphaFoldDB" id="A0A840A6L9"/>
<dbReference type="EC" id="6.2.1.44" evidence="4"/>
<evidence type="ECO:0000256" key="4">
    <source>
        <dbReference type="ARBA" id="ARBA00066616"/>
    </source>
</evidence>
<dbReference type="PROSITE" id="PS00455">
    <property type="entry name" value="AMP_BINDING"/>
    <property type="match status" value="1"/>
</dbReference>
<comment type="caution">
    <text evidence="8">The sequence shown here is derived from an EMBL/GenBank/DDBJ whole genome shotgun (WGS) entry which is preliminary data.</text>
</comment>
<dbReference type="InterPro" id="IPR000873">
    <property type="entry name" value="AMP-dep_synth/lig_dom"/>
</dbReference>
<dbReference type="EMBL" id="JACIDK010000007">
    <property type="protein sequence ID" value="MBB3893220.1"/>
    <property type="molecule type" value="Genomic_DNA"/>
</dbReference>
<dbReference type="Proteomes" id="UP000530564">
    <property type="component" value="Unassembled WGS sequence"/>
</dbReference>
<dbReference type="GO" id="GO:0016878">
    <property type="term" value="F:acid-thiol ligase activity"/>
    <property type="evidence" value="ECO:0007669"/>
    <property type="project" value="UniProtKB-ARBA"/>
</dbReference>
<evidence type="ECO:0000259" key="6">
    <source>
        <dbReference type="Pfam" id="PF00501"/>
    </source>
</evidence>
<dbReference type="InterPro" id="IPR042099">
    <property type="entry name" value="ANL_N_sf"/>
</dbReference>
<evidence type="ECO:0000256" key="1">
    <source>
        <dbReference type="ARBA" id="ARBA00006432"/>
    </source>
</evidence>
<dbReference type="SUPFAM" id="SSF56801">
    <property type="entry name" value="Acetyl-CoA synthetase-like"/>
    <property type="match status" value="1"/>
</dbReference>
<accession>A0A840A6L9</accession>
<dbReference type="Pfam" id="PF00501">
    <property type="entry name" value="AMP-binding"/>
    <property type="match status" value="1"/>
</dbReference>
<evidence type="ECO:0000256" key="5">
    <source>
        <dbReference type="ARBA" id="ARBA00067668"/>
    </source>
</evidence>
<name>A0A840A6L9_9CAUL</name>
<evidence type="ECO:0000313" key="8">
    <source>
        <dbReference type="EMBL" id="MBB3893220.1"/>
    </source>
</evidence>
<reference evidence="8 9" key="1">
    <citation type="submission" date="2020-08" db="EMBL/GenBank/DDBJ databases">
        <title>Genomic Encyclopedia of Type Strains, Phase IV (KMG-IV): sequencing the most valuable type-strain genomes for metagenomic binning, comparative biology and taxonomic classification.</title>
        <authorList>
            <person name="Goeker M."/>
        </authorList>
    </citation>
    <scope>NUCLEOTIDE SEQUENCE [LARGE SCALE GENOMIC DNA]</scope>
    <source>
        <strain evidence="8 9">DSM 21793</strain>
    </source>
</reference>
<feature type="domain" description="AMP-binding enzyme C-terminal" evidence="7">
    <location>
        <begin position="500"/>
        <end position="576"/>
    </location>
</feature>
<keyword evidence="2 8" id="KW-0436">Ligase</keyword>
<dbReference type="Gene3D" id="3.40.50.12780">
    <property type="entry name" value="N-terminal domain of ligase-like"/>
    <property type="match status" value="1"/>
</dbReference>
<evidence type="ECO:0000313" key="9">
    <source>
        <dbReference type="Proteomes" id="UP000530564"/>
    </source>
</evidence>
<dbReference type="Pfam" id="PF13193">
    <property type="entry name" value="AMP-binding_C"/>
    <property type="match status" value="1"/>
</dbReference>
<dbReference type="FunFam" id="3.30.300.30:FF:000008">
    <property type="entry name" value="2,3-dihydroxybenzoate-AMP ligase"/>
    <property type="match status" value="1"/>
</dbReference>
<comment type="catalytic activity">
    <reaction evidence="3">
        <text>3-(methylsulfanyl)propanoate + ATP + CoA = 3-(methylsulfanyl)propanoyl-CoA + AMP + diphosphate</text>
        <dbReference type="Rhea" id="RHEA:43052"/>
        <dbReference type="ChEBI" id="CHEBI:30616"/>
        <dbReference type="ChEBI" id="CHEBI:33019"/>
        <dbReference type="ChEBI" id="CHEBI:49016"/>
        <dbReference type="ChEBI" id="CHEBI:57287"/>
        <dbReference type="ChEBI" id="CHEBI:82815"/>
        <dbReference type="ChEBI" id="CHEBI:456215"/>
        <dbReference type="EC" id="6.2.1.44"/>
    </reaction>
    <physiologicalReaction direction="left-to-right" evidence="3">
        <dbReference type="Rhea" id="RHEA:43053"/>
    </physiologicalReaction>
</comment>
<evidence type="ECO:0000259" key="7">
    <source>
        <dbReference type="Pfam" id="PF13193"/>
    </source>
</evidence>
<gene>
    <name evidence="8" type="ORF">GGQ61_003958</name>
</gene>
<dbReference type="InterPro" id="IPR050237">
    <property type="entry name" value="ATP-dep_AMP-bd_enzyme"/>
</dbReference>
<dbReference type="PANTHER" id="PTHR43767:SF1">
    <property type="entry name" value="NONRIBOSOMAL PEPTIDE SYNTHASE PES1 (EUROFUNG)-RELATED"/>
    <property type="match status" value="1"/>
</dbReference>